<dbReference type="InterPro" id="IPR037282">
    <property type="entry name" value="CapZ_alpha/beta"/>
</dbReference>
<accession>A0A1E4RX62</accession>
<comment type="subcellular location">
    <subcellularLocation>
        <location evidence="1 9">Cytoplasm</location>
        <location evidence="1 9">Cytoskeleton</location>
    </subcellularLocation>
</comment>
<dbReference type="RefSeq" id="XP_020068893.1">
    <property type="nucleotide sequence ID" value="XM_020213190.1"/>
</dbReference>
<dbReference type="Pfam" id="PF01115">
    <property type="entry name" value="F_actin_cap_B"/>
    <property type="match status" value="1"/>
</dbReference>
<reference evidence="10 11" key="1">
    <citation type="journal article" date="2016" name="Proc. Natl. Acad. Sci. U.S.A.">
        <title>Comparative genomics of biotechnologically important yeasts.</title>
        <authorList>
            <person name="Riley R."/>
            <person name="Haridas S."/>
            <person name="Wolfe K.H."/>
            <person name="Lopes M.R."/>
            <person name="Hittinger C.T."/>
            <person name="Goeker M."/>
            <person name="Salamov A.A."/>
            <person name="Wisecaver J.H."/>
            <person name="Long T.M."/>
            <person name="Calvey C.H."/>
            <person name="Aerts A.L."/>
            <person name="Barry K.W."/>
            <person name="Choi C."/>
            <person name="Clum A."/>
            <person name="Coughlan A.Y."/>
            <person name="Deshpande S."/>
            <person name="Douglass A.P."/>
            <person name="Hanson S.J."/>
            <person name="Klenk H.-P."/>
            <person name="LaButti K.M."/>
            <person name="Lapidus A."/>
            <person name="Lindquist E.A."/>
            <person name="Lipzen A.M."/>
            <person name="Meier-Kolthoff J.P."/>
            <person name="Ohm R.A."/>
            <person name="Otillar R.P."/>
            <person name="Pangilinan J.L."/>
            <person name="Peng Y."/>
            <person name="Rokas A."/>
            <person name="Rosa C.A."/>
            <person name="Scheuner C."/>
            <person name="Sibirny A.A."/>
            <person name="Slot J.C."/>
            <person name="Stielow J.B."/>
            <person name="Sun H."/>
            <person name="Kurtzman C.P."/>
            <person name="Blackwell M."/>
            <person name="Grigoriev I.V."/>
            <person name="Jeffries T.W."/>
        </authorList>
    </citation>
    <scope>NUCLEOTIDE SEQUENCE [LARGE SCALE GENOMIC DNA]</scope>
    <source>
        <strain evidence="11">ATCC 18201 / CBS 1600 / BCRC 20928 / JCM 3617 / NBRC 0987 / NRRL Y-1542</strain>
    </source>
</reference>
<comment type="similarity">
    <text evidence="2 9">Belongs to the F-actin-capping protein beta subunit family.</text>
</comment>
<name>A0A1E4RX62_CYBJN</name>
<evidence type="ECO:0000256" key="3">
    <source>
        <dbReference type="ARBA" id="ARBA00021859"/>
    </source>
</evidence>
<dbReference type="GeneID" id="30987586"/>
<keyword evidence="5 9" id="KW-0963">Cytoplasm</keyword>
<dbReference type="GO" id="GO:0030479">
    <property type="term" value="C:actin cortical patch"/>
    <property type="evidence" value="ECO:0007669"/>
    <property type="project" value="TreeGrafter"/>
</dbReference>
<dbReference type="STRING" id="983966.A0A1E4RX62"/>
<evidence type="ECO:0000256" key="2">
    <source>
        <dbReference type="ARBA" id="ARBA00006039"/>
    </source>
</evidence>
<evidence type="ECO:0000313" key="11">
    <source>
        <dbReference type="Proteomes" id="UP000094389"/>
    </source>
</evidence>
<dbReference type="GO" id="GO:0051016">
    <property type="term" value="P:barbed-end actin filament capping"/>
    <property type="evidence" value="ECO:0007669"/>
    <property type="project" value="UniProtKB-UniRule"/>
</dbReference>
<dbReference type="InterPro" id="IPR019771">
    <property type="entry name" value="F-actin_capping_bsu_CS"/>
</dbReference>
<evidence type="ECO:0000256" key="1">
    <source>
        <dbReference type="ARBA" id="ARBA00004245"/>
    </source>
</evidence>
<keyword evidence="7 9" id="KW-0206">Cytoskeleton</keyword>
<dbReference type="PRINTS" id="PR00192">
    <property type="entry name" value="FACTINCAPB"/>
</dbReference>
<dbReference type="InterPro" id="IPR042276">
    <property type="entry name" value="CapZ_alpha/beta_2"/>
</dbReference>
<dbReference type="GO" id="GO:0000902">
    <property type="term" value="P:cell morphogenesis"/>
    <property type="evidence" value="ECO:0007669"/>
    <property type="project" value="TreeGrafter"/>
</dbReference>
<sequence>MSYDAALDLLRRLNPQNITENLEKIIHLNPDLAEDLLSTVDVPLSIAKDPTNGKPFLTCDYNRDLDSFRSPWSNKYYPQLDDDDSPYPSAALRELEVKLNDAVDIYRDLYYEGGISSVYLWDQDDSVESGFAGVALFKKSTEDNQGLWDSIHVLEVEKKSSTKYLYKATSTIILDLTKVSKENRVKLSGNLIRQNEKIGEVEKGDLYGHIVNIGSLVEDVESKLRNLLQQVYFDKTSDIIGDLRTLGSLSQLKQEKEQHSEVIKGMQGL</sequence>
<dbReference type="AlphaFoldDB" id="A0A1E4RX62"/>
<keyword evidence="11" id="KW-1185">Reference proteome</keyword>
<organism evidence="10 11">
    <name type="scientific">Cyberlindnera jadinii (strain ATCC 18201 / CBS 1600 / BCRC 20928 / JCM 3617 / NBRC 0987 / NRRL Y-1542)</name>
    <name type="common">Torula yeast</name>
    <name type="synonym">Candida utilis</name>
    <dbReference type="NCBI Taxonomy" id="983966"/>
    <lineage>
        <taxon>Eukaryota</taxon>
        <taxon>Fungi</taxon>
        <taxon>Dikarya</taxon>
        <taxon>Ascomycota</taxon>
        <taxon>Saccharomycotina</taxon>
        <taxon>Saccharomycetes</taxon>
        <taxon>Phaffomycetales</taxon>
        <taxon>Phaffomycetaceae</taxon>
        <taxon>Cyberlindnera</taxon>
    </lineage>
</organism>
<protein>
    <recommendedName>
        <fullName evidence="3 9">F-actin-capping protein subunit beta</fullName>
    </recommendedName>
</protein>
<keyword evidence="4 9" id="KW-0117">Actin capping</keyword>
<dbReference type="PANTHER" id="PTHR10619:SF0">
    <property type="entry name" value="F-ACTIN-CAPPING PROTEIN SUBUNIT BETA ISOFORMS 1 AND 2"/>
    <property type="match status" value="1"/>
</dbReference>
<comment type="subunit">
    <text evidence="9">Heterodimer of an alpha and a beta subunit.</text>
</comment>
<dbReference type="OrthoDB" id="9979678at2759"/>
<dbReference type="Gene3D" id="3.90.1150.210">
    <property type="entry name" value="F-actin capping protein, beta subunit"/>
    <property type="match status" value="1"/>
</dbReference>
<evidence type="ECO:0000256" key="7">
    <source>
        <dbReference type="ARBA" id="ARBA00023212"/>
    </source>
</evidence>
<dbReference type="SUPFAM" id="SSF90096">
    <property type="entry name" value="Subunits of heterodimeric actin filament capping protein Capz"/>
    <property type="match status" value="1"/>
</dbReference>
<gene>
    <name evidence="10" type="ORF">CYBJADRAFT_142173</name>
</gene>
<proteinExistence type="inferred from homology"/>
<evidence type="ECO:0000256" key="9">
    <source>
        <dbReference type="RuleBase" id="RU365078"/>
    </source>
</evidence>
<dbReference type="GO" id="GO:0051015">
    <property type="term" value="F:actin filament binding"/>
    <property type="evidence" value="ECO:0007669"/>
    <property type="project" value="TreeGrafter"/>
</dbReference>
<evidence type="ECO:0000256" key="8">
    <source>
        <dbReference type="ARBA" id="ARBA00025389"/>
    </source>
</evidence>
<evidence type="ECO:0000256" key="5">
    <source>
        <dbReference type="ARBA" id="ARBA00022490"/>
    </source>
</evidence>
<dbReference type="OMA" id="WSNKYYP"/>
<dbReference type="GO" id="GO:0030036">
    <property type="term" value="P:actin cytoskeleton organization"/>
    <property type="evidence" value="ECO:0007669"/>
    <property type="project" value="InterPro"/>
</dbReference>
<dbReference type="PROSITE" id="PS00231">
    <property type="entry name" value="F_ACTIN_CAPPING_BETA"/>
    <property type="match status" value="1"/>
</dbReference>
<evidence type="ECO:0000313" key="10">
    <source>
        <dbReference type="EMBL" id="ODV71854.1"/>
    </source>
</evidence>
<dbReference type="InterPro" id="IPR043175">
    <property type="entry name" value="CAPZB_N"/>
</dbReference>
<dbReference type="GO" id="GO:0008290">
    <property type="term" value="C:F-actin capping protein complex"/>
    <property type="evidence" value="ECO:0007669"/>
    <property type="project" value="UniProtKB-UniRule"/>
</dbReference>
<comment type="function">
    <text evidence="8 9">F-actin-capping proteins bind in a Ca(2+)-independent manner to the fast growing ends of actin filaments (barbed end) thereby blocking the exchange of subunits at these ends. Unlike other capping proteins (such as gelsolin and severin), these proteins do not sever actin filaments.</text>
</comment>
<dbReference type="PANTHER" id="PTHR10619">
    <property type="entry name" value="F-ACTIN-CAPPING PROTEIN SUBUNIT BETA"/>
    <property type="match status" value="1"/>
</dbReference>
<dbReference type="Proteomes" id="UP000094389">
    <property type="component" value="Unassembled WGS sequence"/>
</dbReference>
<evidence type="ECO:0000256" key="6">
    <source>
        <dbReference type="ARBA" id="ARBA00023203"/>
    </source>
</evidence>
<dbReference type="FunFam" id="1.20.58.570:FF:000001">
    <property type="entry name" value="F-actin-capping protein subunit beta"/>
    <property type="match status" value="1"/>
</dbReference>
<keyword evidence="6 9" id="KW-0009">Actin-binding</keyword>
<dbReference type="Gene3D" id="1.20.58.570">
    <property type="match status" value="1"/>
</dbReference>
<evidence type="ECO:0000256" key="4">
    <source>
        <dbReference type="ARBA" id="ARBA00022467"/>
    </source>
</evidence>
<dbReference type="EMBL" id="KV453937">
    <property type="protein sequence ID" value="ODV71854.1"/>
    <property type="molecule type" value="Genomic_DNA"/>
</dbReference>
<dbReference type="InterPro" id="IPR001698">
    <property type="entry name" value="CAPZB"/>
</dbReference>